<comment type="caution">
    <text evidence="1">The sequence shown here is derived from an EMBL/GenBank/DDBJ whole genome shotgun (WGS) entry which is preliminary data.</text>
</comment>
<dbReference type="Proteomes" id="UP000593572">
    <property type="component" value="Unassembled WGS sequence"/>
</dbReference>
<dbReference type="AlphaFoldDB" id="A0A7J8MUE9"/>
<keyword evidence="2" id="KW-1185">Reference proteome</keyword>
<organism evidence="1 2">
    <name type="scientific">Gossypium lobatum</name>
    <dbReference type="NCBI Taxonomy" id="34289"/>
    <lineage>
        <taxon>Eukaryota</taxon>
        <taxon>Viridiplantae</taxon>
        <taxon>Streptophyta</taxon>
        <taxon>Embryophyta</taxon>
        <taxon>Tracheophyta</taxon>
        <taxon>Spermatophyta</taxon>
        <taxon>Magnoliopsida</taxon>
        <taxon>eudicotyledons</taxon>
        <taxon>Gunneridae</taxon>
        <taxon>Pentapetalae</taxon>
        <taxon>rosids</taxon>
        <taxon>malvids</taxon>
        <taxon>Malvales</taxon>
        <taxon>Malvaceae</taxon>
        <taxon>Malvoideae</taxon>
        <taxon>Gossypium</taxon>
    </lineage>
</organism>
<gene>
    <name evidence="1" type="ORF">Golob_005822</name>
</gene>
<protein>
    <submittedName>
        <fullName evidence="1">Uncharacterized protein</fullName>
    </submittedName>
</protein>
<accession>A0A7J8MUE9</accession>
<name>A0A7J8MUE9_9ROSI</name>
<evidence type="ECO:0000313" key="2">
    <source>
        <dbReference type="Proteomes" id="UP000593572"/>
    </source>
</evidence>
<evidence type="ECO:0000313" key="1">
    <source>
        <dbReference type="EMBL" id="MBA0568319.1"/>
    </source>
</evidence>
<sequence>MFCLLPLWVMYLGSKPCVLYV</sequence>
<proteinExistence type="predicted"/>
<reference evidence="1 2" key="1">
    <citation type="journal article" date="2019" name="Genome Biol. Evol.">
        <title>Insights into the evolution of the New World diploid cottons (Gossypium, subgenus Houzingenia) based on genome sequencing.</title>
        <authorList>
            <person name="Grover C.E."/>
            <person name="Arick M.A. 2nd"/>
            <person name="Thrash A."/>
            <person name="Conover J.L."/>
            <person name="Sanders W.S."/>
            <person name="Peterson D.G."/>
            <person name="Frelichowski J.E."/>
            <person name="Scheffler J.A."/>
            <person name="Scheffler B.E."/>
            <person name="Wendel J.F."/>
        </authorList>
    </citation>
    <scope>NUCLEOTIDE SEQUENCE [LARGE SCALE GENOMIC DNA]</scope>
    <source>
        <strain evidence="1">157</strain>
        <tissue evidence="1">Leaf</tissue>
    </source>
</reference>
<dbReference type="EMBL" id="JABEZX010000010">
    <property type="protein sequence ID" value="MBA0568319.1"/>
    <property type="molecule type" value="Genomic_DNA"/>
</dbReference>